<dbReference type="AlphaFoldDB" id="A0A0F7PRA3"/>
<dbReference type="PATRIC" id="fig|1194971.3.peg.277"/>
<protein>
    <submittedName>
        <fullName evidence="1">Uncharacterized protein</fullName>
    </submittedName>
</protein>
<dbReference type="Proteomes" id="UP000035027">
    <property type="component" value="Chromosome"/>
</dbReference>
<evidence type="ECO:0000313" key="1">
    <source>
        <dbReference type="EMBL" id="AKI03827.1"/>
    </source>
</evidence>
<gene>
    <name evidence="1" type="ORF">LsR_00276</name>
</gene>
<accession>A0A0F7PRA3</accession>
<organism evidence="1 2">
    <name type="scientific">Ligilactobacillus salivarius str. Ren</name>
    <dbReference type="NCBI Taxonomy" id="1194971"/>
    <lineage>
        <taxon>Bacteria</taxon>
        <taxon>Bacillati</taxon>
        <taxon>Bacillota</taxon>
        <taxon>Bacilli</taxon>
        <taxon>Lactobacillales</taxon>
        <taxon>Lactobacillaceae</taxon>
        <taxon>Ligilactobacillus</taxon>
    </lineage>
</organism>
<sequence>MYQIGNTIKNCAGALWLIADNVDGGYSVVNLTTNQIFGTYDTLESLIRNAGDESDILVNVEINEM</sequence>
<proteinExistence type="predicted"/>
<reference evidence="1 2" key="1">
    <citation type="submission" date="2015-05" db="EMBL/GenBank/DDBJ databases">
        <title>Complete genome sequence of Lactobacillus salivarius Ren, a probiotic strain with antitumor activity.</title>
        <authorList>
            <person name="Sun E."/>
            <person name="Zhao L."/>
            <person name="Liu S."/>
            <person name="Zhang M."/>
            <person name="Guo H."/>
            <person name="Ren F."/>
        </authorList>
    </citation>
    <scope>NUCLEOTIDE SEQUENCE [LARGE SCALE GENOMIC DNA]</scope>
    <source>
        <strain evidence="1 2">Ren</strain>
    </source>
</reference>
<evidence type="ECO:0000313" key="2">
    <source>
        <dbReference type="Proteomes" id="UP000035027"/>
    </source>
</evidence>
<name>A0A0F7PRA3_9LACO</name>
<dbReference type="EMBL" id="CP011403">
    <property type="protein sequence ID" value="AKI03827.1"/>
    <property type="molecule type" value="Genomic_DNA"/>
</dbReference>